<dbReference type="RefSeq" id="WP_216571809.1">
    <property type="nucleotide sequence ID" value="NZ_JAHLOQ010000045.1"/>
</dbReference>
<gene>
    <name evidence="1" type="ORF">KQI20_12580</name>
</gene>
<name>A0ABS6DZW3_9FIRM</name>
<dbReference type="EMBL" id="JAHLOQ010000045">
    <property type="protein sequence ID" value="MBU5337280.1"/>
    <property type="molecule type" value="Genomic_DNA"/>
</dbReference>
<accession>A0ABS6DZW3</accession>
<organism evidence="1 2">
    <name type="scientific">Intestinibacter bartlettii</name>
    <dbReference type="NCBI Taxonomy" id="261299"/>
    <lineage>
        <taxon>Bacteria</taxon>
        <taxon>Bacillati</taxon>
        <taxon>Bacillota</taxon>
        <taxon>Clostridia</taxon>
        <taxon>Peptostreptococcales</taxon>
        <taxon>Peptostreptococcaceae</taxon>
        <taxon>Intestinibacter</taxon>
    </lineage>
</organism>
<proteinExistence type="predicted"/>
<protein>
    <submittedName>
        <fullName evidence="1">DUF5050 domain-containing protein</fullName>
    </submittedName>
</protein>
<sequence length="120" mass="13730">MNCLQGDSNYIYFNDDGNIYKIDITSGENSTVLEGADMEGISPGYIYYTDDSGLYRMSFSDGSEECIMSGNSMWYIRINGDYMIITGNYFNEKNYDENTAKYLCRLNGDGMTVIKKYFCQ</sequence>
<keyword evidence="2" id="KW-1185">Reference proteome</keyword>
<dbReference type="Proteomes" id="UP001196301">
    <property type="component" value="Unassembled WGS sequence"/>
</dbReference>
<reference evidence="1 2" key="1">
    <citation type="submission" date="2021-06" db="EMBL/GenBank/DDBJ databases">
        <authorList>
            <person name="Sun Q."/>
            <person name="Li D."/>
        </authorList>
    </citation>
    <scope>NUCLEOTIDE SEQUENCE [LARGE SCALE GENOMIC DNA]</scope>
    <source>
        <strain evidence="1 2">N19</strain>
    </source>
</reference>
<comment type="caution">
    <text evidence="1">The sequence shown here is derived from an EMBL/GenBank/DDBJ whole genome shotgun (WGS) entry which is preliminary data.</text>
</comment>
<evidence type="ECO:0000313" key="1">
    <source>
        <dbReference type="EMBL" id="MBU5337280.1"/>
    </source>
</evidence>
<evidence type="ECO:0000313" key="2">
    <source>
        <dbReference type="Proteomes" id="UP001196301"/>
    </source>
</evidence>